<feature type="compositionally biased region" description="Basic and acidic residues" evidence="1">
    <location>
        <begin position="37"/>
        <end position="59"/>
    </location>
</feature>
<evidence type="ECO:0000313" key="3">
    <source>
        <dbReference type="Proteomes" id="UP001634007"/>
    </source>
</evidence>
<gene>
    <name evidence="2" type="ORF">ACJRO7_014153</name>
</gene>
<dbReference type="EMBL" id="JBJKBG010000003">
    <property type="protein sequence ID" value="KAL3744999.1"/>
    <property type="molecule type" value="Genomic_DNA"/>
</dbReference>
<evidence type="ECO:0000313" key="2">
    <source>
        <dbReference type="EMBL" id="KAL3744999.1"/>
    </source>
</evidence>
<accession>A0ABD3L047</accession>
<feature type="region of interest" description="Disordered" evidence="1">
    <location>
        <begin position="18"/>
        <end position="123"/>
    </location>
</feature>
<sequence>MTSILDLVSLISDLLPKQAPGQKVTALEHQPKRNRGHERGATTARAKEKNRREGRDLRRSPLFGEAATEQAVQHRSGGGGAGLVSSASDDHRVGASRGGSDSAMQHAPAMQIEFGHGRESERD</sequence>
<dbReference type="AlphaFoldDB" id="A0ABD3L047"/>
<keyword evidence="3" id="KW-1185">Reference proteome</keyword>
<name>A0ABD3L047_EUCGL</name>
<protein>
    <submittedName>
        <fullName evidence="2">Uncharacterized protein</fullName>
    </submittedName>
</protein>
<organism evidence="2 3">
    <name type="scientific">Eucalyptus globulus</name>
    <name type="common">Tasmanian blue gum</name>
    <dbReference type="NCBI Taxonomy" id="34317"/>
    <lineage>
        <taxon>Eukaryota</taxon>
        <taxon>Viridiplantae</taxon>
        <taxon>Streptophyta</taxon>
        <taxon>Embryophyta</taxon>
        <taxon>Tracheophyta</taxon>
        <taxon>Spermatophyta</taxon>
        <taxon>Magnoliopsida</taxon>
        <taxon>eudicotyledons</taxon>
        <taxon>Gunneridae</taxon>
        <taxon>Pentapetalae</taxon>
        <taxon>rosids</taxon>
        <taxon>malvids</taxon>
        <taxon>Myrtales</taxon>
        <taxon>Myrtaceae</taxon>
        <taxon>Myrtoideae</taxon>
        <taxon>Eucalypteae</taxon>
        <taxon>Eucalyptus</taxon>
    </lineage>
</organism>
<comment type="caution">
    <text evidence="2">The sequence shown here is derived from an EMBL/GenBank/DDBJ whole genome shotgun (WGS) entry which is preliminary data.</text>
</comment>
<dbReference type="Proteomes" id="UP001634007">
    <property type="component" value="Unassembled WGS sequence"/>
</dbReference>
<proteinExistence type="predicted"/>
<evidence type="ECO:0000256" key="1">
    <source>
        <dbReference type="SAM" id="MobiDB-lite"/>
    </source>
</evidence>
<reference evidence="2 3" key="1">
    <citation type="submission" date="2024-11" db="EMBL/GenBank/DDBJ databases">
        <title>Chromosome-level genome assembly of Eucalyptus globulus Labill. provides insights into its genome evolution.</title>
        <authorList>
            <person name="Li X."/>
        </authorList>
    </citation>
    <scope>NUCLEOTIDE SEQUENCE [LARGE SCALE GENOMIC DNA]</scope>
    <source>
        <strain evidence="2">CL2024</strain>
        <tissue evidence="2">Fresh tender leaves</tissue>
    </source>
</reference>